<reference evidence="1 2" key="1">
    <citation type="submission" date="2018-12" db="EMBL/GenBank/DDBJ databases">
        <title>Complete Genome Sequence of the Corallopyronin A producing Myxobacterium Corallococcus coralloides B035.</title>
        <authorList>
            <person name="Bouhired S.M."/>
            <person name="Rupp O."/>
            <person name="Blom J."/>
            <person name="Schaeberle T.F."/>
            <person name="Kehraus S."/>
            <person name="Schiefer A."/>
            <person name="Pfarr K."/>
            <person name="Goesmann A."/>
            <person name="Hoerauf A."/>
            <person name="Koenig G.M."/>
        </authorList>
    </citation>
    <scope>NUCLEOTIDE SEQUENCE [LARGE SCALE GENOMIC DNA]</scope>
    <source>
        <strain evidence="1 2">B035</strain>
    </source>
</reference>
<accession>A0A410RUZ6</accession>
<evidence type="ECO:0000313" key="1">
    <source>
        <dbReference type="EMBL" id="QAT85715.1"/>
    </source>
</evidence>
<sequence length="38" mass="3939">MGMHWSGAVVLLLLFPTLEGTLRPGAFAAVGLGVDNAR</sequence>
<evidence type="ECO:0000313" key="2">
    <source>
        <dbReference type="Proteomes" id="UP000288758"/>
    </source>
</evidence>
<protein>
    <submittedName>
        <fullName evidence="1">Uncharacterized protein</fullName>
    </submittedName>
</protein>
<proteinExistence type="predicted"/>
<organism evidence="1 2">
    <name type="scientific">Corallococcus coralloides</name>
    <name type="common">Myxococcus coralloides</name>
    <dbReference type="NCBI Taxonomy" id="184914"/>
    <lineage>
        <taxon>Bacteria</taxon>
        <taxon>Pseudomonadati</taxon>
        <taxon>Myxococcota</taxon>
        <taxon>Myxococcia</taxon>
        <taxon>Myxococcales</taxon>
        <taxon>Cystobacterineae</taxon>
        <taxon>Myxococcaceae</taxon>
        <taxon>Corallococcus</taxon>
    </lineage>
</organism>
<dbReference type="Proteomes" id="UP000288758">
    <property type="component" value="Chromosome"/>
</dbReference>
<dbReference type="EMBL" id="CP034669">
    <property type="protein sequence ID" value="QAT85715.1"/>
    <property type="molecule type" value="Genomic_DNA"/>
</dbReference>
<dbReference type="AlphaFoldDB" id="A0A410RUZ6"/>
<gene>
    <name evidence="1" type="ORF">EJ065_4157</name>
</gene>
<name>A0A410RUZ6_CORCK</name>